<accession>A0A9D5HT77</accession>
<protein>
    <recommendedName>
        <fullName evidence="7">DUF642 domain-containing protein</fullName>
    </recommendedName>
</protein>
<dbReference type="PANTHER" id="PTHR31265:SF3">
    <property type="entry name" value="OS02G0205200 PROTEIN"/>
    <property type="match status" value="1"/>
</dbReference>
<comment type="caution">
    <text evidence="8">The sequence shown here is derived from an EMBL/GenBank/DDBJ whole genome shotgun (WGS) entry which is preliminary data.</text>
</comment>
<dbReference type="EMBL" id="JAGGNH010000001">
    <property type="protein sequence ID" value="KAJ0987934.1"/>
    <property type="molecule type" value="Genomic_DNA"/>
</dbReference>
<comment type="subcellular location">
    <subcellularLocation>
        <location evidence="1">Cell envelope</location>
    </subcellularLocation>
    <subcellularLocation>
        <location evidence="2">Secreted</location>
    </subcellularLocation>
</comment>
<evidence type="ECO:0000256" key="6">
    <source>
        <dbReference type="SAM" id="MobiDB-lite"/>
    </source>
</evidence>
<dbReference type="AlphaFoldDB" id="A0A9D5HT77"/>
<organism evidence="8 9">
    <name type="scientific">Dioscorea zingiberensis</name>
    <dbReference type="NCBI Taxonomy" id="325984"/>
    <lineage>
        <taxon>Eukaryota</taxon>
        <taxon>Viridiplantae</taxon>
        <taxon>Streptophyta</taxon>
        <taxon>Embryophyta</taxon>
        <taxon>Tracheophyta</taxon>
        <taxon>Spermatophyta</taxon>
        <taxon>Magnoliopsida</taxon>
        <taxon>Liliopsida</taxon>
        <taxon>Dioscoreales</taxon>
        <taxon>Dioscoreaceae</taxon>
        <taxon>Dioscorea</taxon>
    </lineage>
</organism>
<dbReference type="Gene3D" id="2.60.120.260">
    <property type="entry name" value="Galactose-binding domain-like"/>
    <property type="match status" value="1"/>
</dbReference>
<sequence length="379" mass="41512">MWKKHADELSASGLVERDKIQGKMSQQQCRSKPCKTRSTSLNTKKEKSSAWLGITSKKSPAQKTADGPCASGPGLLRNGNFERGPLPSQLRNTTVKDPHAIPEWEISGYVEYIESGRKQRDMLLVVPEGSFAVRLGNEASIKQRIKTIYSSKGWDSYAWSFMAEFEDVELLFHNTGSSDDAACGLVIDCVAMKTLNLPKRTNKNLLKNGDFEEGPYIIPNTTIGVLIPNGHGSALPGWIVESAKPIKYLDSAHYWVPSGKYAVELVAGMESAVAQVVKTVPGRVYALAFLVGDGNNACEGTMLVDAHAGVEKLRVVHESTGKGGSKRAELRFTSTAERTRIMFRSLSYNTRSDDLSSLCGPVIDDVTLLSVRVTHRLSF</sequence>
<reference evidence="8" key="1">
    <citation type="submission" date="2021-03" db="EMBL/GenBank/DDBJ databases">
        <authorList>
            <person name="Li Z."/>
            <person name="Yang C."/>
        </authorList>
    </citation>
    <scope>NUCLEOTIDE SEQUENCE</scope>
    <source>
        <strain evidence="8">Dzin_1.0</strain>
        <tissue evidence="8">Leaf</tissue>
    </source>
</reference>
<dbReference type="GO" id="GO:0005576">
    <property type="term" value="C:extracellular region"/>
    <property type="evidence" value="ECO:0007669"/>
    <property type="project" value="UniProtKB-SubCell"/>
</dbReference>
<dbReference type="PANTHER" id="PTHR31265">
    <property type="entry name" value="OS02G0527500 PROTEIN-RELATED"/>
    <property type="match status" value="1"/>
</dbReference>
<evidence type="ECO:0000256" key="3">
    <source>
        <dbReference type="ARBA" id="ARBA00022525"/>
    </source>
</evidence>
<dbReference type="InterPro" id="IPR006946">
    <property type="entry name" value="DGR2-like_dom"/>
</dbReference>
<evidence type="ECO:0000256" key="1">
    <source>
        <dbReference type="ARBA" id="ARBA00004196"/>
    </source>
</evidence>
<evidence type="ECO:0000313" key="8">
    <source>
        <dbReference type="EMBL" id="KAJ0987934.1"/>
    </source>
</evidence>
<keyword evidence="3" id="KW-0964">Secreted</keyword>
<feature type="compositionally biased region" description="Polar residues" evidence="6">
    <location>
        <begin position="23"/>
        <end position="42"/>
    </location>
</feature>
<proteinExistence type="predicted"/>
<evidence type="ECO:0000313" key="9">
    <source>
        <dbReference type="Proteomes" id="UP001085076"/>
    </source>
</evidence>
<evidence type="ECO:0000256" key="4">
    <source>
        <dbReference type="ARBA" id="ARBA00022729"/>
    </source>
</evidence>
<keyword evidence="9" id="KW-1185">Reference proteome</keyword>
<evidence type="ECO:0000256" key="2">
    <source>
        <dbReference type="ARBA" id="ARBA00004613"/>
    </source>
</evidence>
<dbReference type="InterPro" id="IPR052437">
    <property type="entry name" value="Pectin_Meth_Modulator"/>
</dbReference>
<dbReference type="Proteomes" id="UP001085076">
    <property type="component" value="Miscellaneous, Linkage group lg01"/>
</dbReference>
<feature type="domain" description="DUF642" evidence="7">
    <location>
        <begin position="204"/>
        <end position="368"/>
    </location>
</feature>
<reference evidence="8" key="2">
    <citation type="journal article" date="2022" name="Hortic Res">
        <title>The genome of Dioscorea zingiberensis sheds light on the biosynthesis, origin and evolution of the medicinally important diosgenin saponins.</title>
        <authorList>
            <person name="Li Y."/>
            <person name="Tan C."/>
            <person name="Li Z."/>
            <person name="Guo J."/>
            <person name="Li S."/>
            <person name="Chen X."/>
            <person name="Wang C."/>
            <person name="Dai X."/>
            <person name="Yang H."/>
            <person name="Song W."/>
            <person name="Hou L."/>
            <person name="Xu J."/>
            <person name="Tong Z."/>
            <person name="Xu A."/>
            <person name="Yuan X."/>
            <person name="Wang W."/>
            <person name="Yang Q."/>
            <person name="Chen L."/>
            <person name="Sun Z."/>
            <person name="Wang K."/>
            <person name="Pan B."/>
            <person name="Chen J."/>
            <person name="Bao Y."/>
            <person name="Liu F."/>
            <person name="Qi X."/>
            <person name="Gang D.R."/>
            <person name="Wen J."/>
            <person name="Li J."/>
        </authorList>
    </citation>
    <scope>NUCLEOTIDE SEQUENCE</scope>
    <source>
        <strain evidence="8">Dzin_1.0</strain>
    </source>
</reference>
<feature type="domain" description="DUF642" evidence="7">
    <location>
        <begin position="74"/>
        <end position="148"/>
    </location>
</feature>
<feature type="region of interest" description="Disordered" evidence="6">
    <location>
        <begin position="1"/>
        <end position="93"/>
    </location>
</feature>
<gene>
    <name evidence="8" type="ORF">J5N97_006290</name>
</gene>
<evidence type="ECO:0000259" key="7">
    <source>
        <dbReference type="Pfam" id="PF04862"/>
    </source>
</evidence>
<keyword evidence="5" id="KW-0325">Glycoprotein</keyword>
<evidence type="ECO:0000256" key="5">
    <source>
        <dbReference type="ARBA" id="ARBA00023180"/>
    </source>
</evidence>
<keyword evidence="4" id="KW-0732">Signal</keyword>
<name>A0A9D5HT77_9LILI</name>
<dbReference type="Pfam" id="PF04862">
    <property type="entry name" value="DUF642"/>
    <property type="match status" value="2"/>
</dbReference>